<reference evidence="1 2" key="1">
    <citation type="submission" date="2018-11" db="EMBL/GenBank/DDBJ databases">
        <title>Draft genome sequence of Ferruginibacter sp. BO-59.</title>
        <authorList>
            <person name="Im W.T."/>
        </authorList>
    </citation>
    <scope>NUCLEOTIDE SEQUENCE [LARGE SCALE GENOMIC DNA]</scope>
    <source>
        <strain evidence="1 2">BO-59</strain>
    </source>
</reference>
<accession>A0A3M9NRH3</accession>
<organism evidence="1 2">
    <name type="scientific">Hanamia caeni</name>
    <dbReference type="NCBI Taxonomy" id="2294116"/>
    <lineage>
        <taxon>Bacteria</taxon>
        <taxon>Pseudomonadati</taxon>
        <taxon>Bacteroidota</taxon>
        <taxon>Chitinophagia</taxon>
        <taxon>Chitinophagales</taxon>
        <taxon>Chitinophagaceae</taxon>
        <taxon>Hanamia</taxon>
    </lineage>
</organism>
<keyword evidence="2" id="KW-1185">Reference proteome</keyword>
<protein>
    <submittedName>
        <fullName evidence="1">Uncharacterized protein</fullName>
    </submittedName>
</protein>
<dbReference type="Proteomes" id="UP000267223">
    <property type="component" value="Unassembled WGS sequence"/>
</dbReference>
<gene>
    <name evidence="1" type="ORF">EFY79_01820</name>
</gene>
<comment type="caution">
    <text evidence="1">The sequence shown here is derived from an EMBL/GenBank/DDBJ whole genome shotgun (WGS) entry which is preliminary data.</text>
</comment>
<dbReference type="EMBL" id="RJJR01000001">
    <property type="protein sequence ID" value="RNI40065.1"/>
    <property type="molecule type" value="Genomic_DNA"/>
</dbReference>
<evidence type="ECO:0000313" key="2">
    <source>
        <dbReference type="Proteomes" id="UP000267223"/>
    </source>
</evidence>
<dbReference type="AlphaFoldDB" id="A0A3M9NRH3"/>
<proteinExistence type="predicted"/>
<name>A0A3M9NRH3_9BACT</name>
<evidence type="ECO:0000313" key="1">
    <source>
        <dbReference type="EMBL" id="RNI40065.1"/>
    </source>
</evidence>
<dbReference type="RefSeq" id="WP_123118955.1">
    <property type="nucleotide sequence ID" value="NZ_RJJR01000001.1"/>
</dbReference>
<sequence length="84" mass="9396">MGICLYGTIADEQISNFFIHGYFGGSRYTFAGRDCIDDKNVSNAGRLFPEHTRTHCCLDLPTLINSGQPKPTNLKFTFDVGNYL</sequence>